<evidence type="ECO:0000313" key="2">
    <source>
        <dbReference type="EMBL" id="JAT82099.1"/>
    </source>
</evidence>
<accession>A0A1E1W577</accession>
<feature type="domain" description="PDZ" evidence="1">
    <location>
        <begin position="112"/>
        <end position="194"/>
    </location>
</feature>
<organism evidence="2">
    <name type="scientific">Pectinophora gossypiella</name>
    <name type="common">Cotton pink bollworm</name>
    <name type="synonym">Depressaria gossypiella</name>
    <dbReference type="NCBI Taxonomy" id="13191"/>
    <lineage>
        <taxon>Eukaryota</taxon>
        <taxon>Metazoa</taxon>
        <taxon>Ecdysozoa</taxon>
        <taxon>Arthropoda</taxon>
        <taxon>Hexapoda</taxon>
        <taxon>Insecta</taxon>
        <taxon>Pterygota</taxon>
        <taxon>Neoptera</taxon>
        <taxon>Endopterygota</taxon>
        <taxon>Lepidoptera</taxon>
        <taxon>Glossata</taxon>
        <taxon>Ditrysia</taxon>
        <taxon>Gelechioidea</taxon>
        <taxon>Gelechiidae</taxon>
        <taxon>Apatetrinae</taxon>
        <taxon>Pectinophora</taxon>
    </lineage>
</organism>
<feature type="domain" description="PDZ" evidence="1">
    <location>
        <begin position="18"/>
        <end position="104"/>
    </location>
</feature>
<dbReference type="AlphaFoldDB" id="A0A1E1W577"/>
<dbReference type="InterPro" id="IPR036034">
    <property type="entry name" value="PDZ_sf"/>
</dbReference>
<dbReference type="InterPro" id="IPR001478">
    <property type="entry name" value="PDZ"/>
</dbReference>
<dbReference type="InterPro" id="IPR051342">
    <property type="entry name" value="PDZ_scaffold"/>
</dbReference>
<dbReference type="EMBL" id="GDQN01008955">
    <property type="protein sequence ID" value="JAT82099.1"/>
    <property type="molecule type" value="Transcribed_RNA"/>
</dbReference>
<dbReference type="OrthoDB" id="438726at2759"/>
<feature type="non-terminal residue" evidence="2">
    <location>
        <position position="1"/>
    </location>
</feature>
<name>A0A1E1W577_PECGO</name>
<gene>
    <name evidence="2" type="ORF">g.11911</name>
    <name evidence="3" type="ORF">g.11912</name>
</gene>
<evidence type="ECO:0000259" key="1">
    <source>
        <dbReference type="PROSITE" id="PS50106"/>
    </source>
</evidence>
<dbReference type="SUPFAM" id="SSF50156">
    <property type="entry name" value="PDZ domain-like"/>
    <property type="match status" value="2"/>
</dbReference>
<dbReference type="Pfam" id="PF00595">
    <property type="entry name" value="PDZ"/>
    <property type="match status" value="2"/>
</dbReference>
<dbReference type="SMART" id="SM00228">
    <property type="entry name" value="PDZ"/>
    <property type="match status" value="2"/>
</dbReference>
<dbReference type="EMBL" id="GDQN01002636">
    <property type="protein sequence ID" value="JAT88418.1"/>
    <property type="molecule type" value="Transcribed_RNA"/>
</dbReference>
<sequence length="197" mass="20966">EPPPDPATAQIIPNQDTVIEITPATEILGIALLGGSDTLIAGAAAIVLDIHKNGAIAKDGRLKVGDQIFECNGIAITKDMAHERLCLSVKQRAPKLKMTVHRVEPIKYDDIEVELTRKAGRVLGLTLVAFNSGTGVYLGDMLPGSPAEMDGRLQKGDILMAIDGQDLSAADFITAASSLKLIGNKVSVKVKRFKCVR</sequence>
<dbReference type="PANTHER" id="PTHR19964">
    <property type="entry name" value="MULTIPLE PDZ DOMAIN PROTEIN"/>
    <property type="match status" value="1"/>
</dbReference>
<dbReference type="PANTHER" id="PTHR19964:SF84">
    <property type="entry name" value="LIGAND OF NUMB PROTEIN X 2-LIKE ISOFORM X1"/>
    <property type="match status" value="1"/>
</dbReference>
<reference evidence="2" key="1">
    <citation type="submission" date="2015-09" db="EMBL/GenBank/DDBJ databases">
        <title>De novo assembly of Pectinophora gossypiella (Pink Bollworm) gut transcriptome.</title>
        <authorList>
            <person name="Tassone E.E."/>
        </authorList>
    </citation>
    <scope>NUCLEOTIDE SEQUENCE</scope>
</reference>
<proteinExistence type="predicted"/>
<dbReference type="PROSITE" id="PS50106">
    <property type="entry name" value="PDZ"/>
    <property type="match status" value="2"/>
</dbReference>
<dbReference type="Gene3D" id="2.30.42.10">
    <property type="match status" value="2"/>
</dbReference>
<evidence type="ECO:0000313" key="3">
    <source>
        <dbReference type="EMBL" id="JAT88418.1"/>
    </source>
</evidence>
<protein>
    <recommendedName>
        <fullName evidence="1">PDZ domain-containing protein</fullName>
    </recommendedName>
</protein>